<sequence>MTRQVFCYKLNQDAEGLDTPPFPGALGEKIFNHVSKQAWKMWLAHQTMLINEYRLSLIDPKAREFLNEEMKKYFFGEGSEKPAGYSPKE</sequence>
<evidence type="ECO:0000313" key="6">
    <source>
        <dbReference type="EMBL" id="KTC81511.1"/>
    </source>
</evidence>
<dbReference type="PANTHER" id="PTHR36965">
    <property type="entry name" value="FE(2+)-TRAFFICKING PROTEIN-RELATED"/>
    <property type="match status" value="1"/>
</dbReference>
<evidence type="ECO:0000256" key="5">
    <source>
        <dbReference type="HAMAP-Rule" id="MF_00686"/>
    </source>
</evidence>
<dbReference type="NCBIfam" id="NF003817">
    <property type="entry name" value="PRK05408.1"/>
    <property type="match status" value="1"/>
</dbReference>
<dbReference type="RefSeq" id="WP_058442024.1">
    <property type="nucleotide sequence ID" value="NZ_CAAAHU010000005.1"/>
</dbReference>
<dbReference type="InterPro" id="IPR007457">
    <property type="entry name" value="Fe_traffick_prot_YggX"/>
</dbReference>
<organism evidence="6 7">
    <name type="scientific">Legionella brunensis</name>
    <dbReference type="NCBI Taxonomy" id="29422"/>
    <lineage>
        <taxon>Bacteria</taxon>
        <taxon>Pseudomonadati</taxon>
        <taxon>Pseudomonadota</taxon>
        <taxon>Gammaproteobacteria</taxon>
        <taxon>Legionellales</taxon>
        <taxon>Legionellaceae</taxon>
        <taxon>Legionella</taxon>
    </lineage>
</organism>
<evidence type="ECO:0000256" key="3">
    <source>
        <dbReference type="ARBA" id="ARBA00061679"/>
    </source>
</evidence>
<keyword evidence="7" id="KW-1185">Reference proteome</keyword>
<evidence type="ECO:0000256" key="4">
    <source>
        <dbReference type="ARBA" id="ARBA00070403"/>
    </source>
</evidence>
<evidence type="ECO:0000313" key="7">
    <source>
        <dbReference type="Proteomes" id="UP000054742"/>
    </source>
</evidence>
<dbReference type="Proteomes" id="UP000054742">
    <property type="component" value="Unassembled WGS sequence"/>
</dbReference>
<gene>
    <name evidence="6" type="primary">yggX</name>
    <name evidence="6" type="ORF">Lbru_2031</name>
</gene>
<dbReference type="PANTHER" id="PTHR36965:SF1">
    <property type="entry name" value="FE(2+)-TRAFFICKING PROTEIN-RELATED"/>
    <property type="match status" value="1"/>
</dbReference>
<accession>A0A0W0SDQ6</accession>
<evidence type="ECO:0000256" key="1">
    <source>
        <dbReference type="ARBA" id="ARBA00023004"/>
    </source>
</evidence>
<protein>
    <recommendedName>
        <fullName evidence="4 5">Probable Fe(2+)-trafficking protein</fullName>
    </recommendedName>
</protein>
<keyword evidence="1 5" id="KW-0408">Iron</keyword>
<dbReference type="EMBL" id="LNXV01000029">
    <property type="protein sequence ID" value="KTC81511.1"/>
    <property type="molecule type" value="Genomic_DNA"/>
</dbReference>
<dbReference type="GO" id="GO:0005829">
    <property type="term" value="C:cytosol"/>
    <property type="evidence" value="ECO:0007669"/>
    <property type="project" value="TreeGrafter"/>
</dbReference>
<comment type="caution">
    <text evidence="6">The sequence shown here is derived from an EMBL/GenBank/DDBJ whole genome shotgun (WGS) entry which is preliminary data.</text>
</comment>
<dbReference type="GO" id="GO:0005506">
    <property type="term" value="F:iron ion binding"/>
    <property type="evidence" value="ECO:0007669"/>
    <property type="project" value="UniProtKB-UniRule"/>
</dbReference>
<dbReference type="STRING" id="29422.Lbru_2031"/>
<dbReference type="Pfam" id="PF04362">
    <property type="entry name" value="Iron_traffic"/>
    <property type="match status" value="1"/>
</dbReference>
<dbReference type="SUPFAM" id="SSF111148">
    <property type="entry name" value="YggX-like"/>
    <property type="match status" value="1"/>
</dbReference>
<comment type="similarity">
    <text evidence="3 5">Belongs to the Fe(2+)-trafficking protein family.</text>
</comment>
<comment type="function">
    <text evidence="2">Could be a mediator in iron transactions between iron acquisition and iron-requiring processes, such as synthesis and/or repair of Fe-S clusters in biosynthetic enzymes. Necessary to maintain high levels of aconitase under oxidative stress.</text>
</comment>
<proteinExistence type="inferred from homology"/>
<evidence type="ECO:0000256" key="2">
    <source>
        <dbReference type="ARBA" id="ARBA00053793"/>
    </source>
</evidence>
<reference evidence="6 7" key="1">
    <citation type="submission" date="2015-11" db="EMBL/GenBank/DDBJ databases">
        <title>Genomic analysis of 38 Legionella species identifies large and diverse effector repertoires.</title>
        <authorList>
            <person name="Burstein D."/>
            <person name="Amaro F."/>
            <person name="Zusman T."/>
            <person name="Lifshitz Z."/>
            <person name="Cohen O."/>
            <person name="Gilbert J.A."/>
            <person name="Pupko T."/>
            <person name="Shuman H.A."/>
            <person name="Segal G."/>
        </authorList>
    </citation>
    <scope>NUCLEOTIDE SEQUENCE [LARGE SCALE GENOMIC DNA]</scope>
    <source>
        <strain evidence="6 7">ATCC 43878</strain>
    </source>
</reference>
<name>A0A0W0SDQ6_9GAMM</name>
<dbReference type="OrthoDB" id="9804318at2"/>
<dbReference type="PIRSF" id="PIRSF029827">
    <property type="entry name" value="Fe_traffic_YggX"/>
    <property type="match status" value="1"/>
</dbReference>
<dbReference type="FunFam" id="1.10.3880.10:FF:000001">
    <property type="entry name" value="Probable Fe(2+)-trafficking protein"/>
    <property type="match status" value="1"/>
</dbReference>
<dbReference type="AlphaFoldDB" id="A0A0W0SDQ6"/>
<dbReference type="HAMAP" id="MF_00686">
    <property type="entry name" value="Fe_traffic_YggX"/>
    <property type="match status" value="1"/>
</dbReference>
<dbReference type="InterPro" id="IPR036766">
    <property type="entry name" value="Fe_traffick_prot_YggX_sf"/>
</dbReference>
<dbReference type="GO" id="GO:0034599">
    <property type="term" value="P:cellular response to oxidative stress"/>
    <property type="evidence" value="ECO:0007669"/>
    <property type="project" value="TreeGrafter"/>
</dbReference>
<dbReference type="Gene3D" id="1.10.3880.10">
    <property type="entry name" value="Fe(II) trafficking protein YggX"/>
    <property type="match status" value="1"/>
</dbReference>
<dbReference type="PATRIC" id="fig|29422.6.peg.2165"/>